<name>A0ACC2GE49_DALPE</name>
<keyword evidence="2" id="KW-1185">Reference proteome</keyword>
<reference evidence="1" key="1">
    <citation type="submission" date="2021-05" db="EMBL/GenBank/DDBJ databases">
        <authorList>
            <person name="Pan Q."/>
            <person name="Jouanno E."/>
            <person name="Zahm M."/>
            <person name="Klopp C."/>
            <person name="Cabau C."/>
            <person name="Louis A."/>
            <person name="Berthelot C."/>
            <person name="Parey E."/>
            <person name="Roest Crollius H."/>
            <person name="Montfort J."/>
            <person name="Robinson-Rechavi M."/>
            <person name="Bouchez O."/>
            <person name="Lampietro C."/>
            <person name="Lopez Roques C."/>
            <person name="Donnadieu C."/>
            <person name="Postlethwait J."/>
            <person name="Bobe J."/>
            <person name="Dillon D."/>
            <person name="Chandos A."/>
            <person name="von Hippel F."/>
            <person name="Guiguen Y."/>
        </authorList>
    </citation>
    <scope>NUCLEOTIDE SEQUENCE</scope>
    <source>
        <strain evidence="1">YG-Jan2019</strain>
    </source>
</reference>
<sequence length="187" mass="19937">MCRRVNALRGRPGGRSLVPGSTNGASSRSPNWLDTGVGSGRLQRPPVGRDPIPVSPPPFRMQPGSRRDDALEDGTGWMASIHVHKFTASPTTSHSSSTTPGAFAPGSIPKYPAHPTPTAGTSVGSCLADAVDAQRDSNGGWRGVETKKCICVRYRWNDRVTAADLQFTLECRNSSAEGTILSPRVER</sequence>
<organism evidence="1 2">
    <name type="scientific">Dallia pectoralis</name>
    <name type="common">Alaska blackfish</name>
    <dbReference type="NCBI Taxonomy" id="75939"/>
    <lineage>
        <taxon>Eukaryota</taxon>
        <taxon>Metazoa</taxon>
        <taxon>Chordata</taxon>
        <taxon>Craniata</taxon>
        <taxon>Vertebrata</taxon>
        <taxon>Euteleostomi</taxon>
        <taxon>Actinopterygii</taxon>
        <taxon>Neopterygii</taxon>
        <taxon>Teleostei</taxon>
        <taxon>Protacanthopterygii</taxon>
        <taxon>Esociformes</taxon>
        <taxon>Umbridae</taxon>
        <taxon>Dallia</taxon>
    </lineage>
</organism>
<gene>
    <name evidence="1" type="ORF">DPEC_G00173460</name>
</gene>
<dbReference type="Proteomes" id="UP001157502">
    <property type="component" value="Chromosome 14"/>
</dbReference>
<evidence type="ECO:0000313" key="1">
    <source>
        <dbReference type="EMBL" id="KAJ8001827.1"/>
    </source>
</evidence>
<accession>A0ACC2GE49</accession>
<proteinExistence type="predicted"/>
<comment type="caution">
    <text evidence="1">The sequence shown here is derived from an EMBL/GenBank/DDBJ whole genome shotgun (WGS) entry which is preliminary data.</text>
</comment>
<evidence type="ECO:0000313" key="2">
    <source>
        <dbReference type="Proteomes" id="UP001157502"/>
    </source>
</evidence>
<protein>
    <submittedName>
        <fullName evidence="1">Uncharacterized protein</fullName>
    </submittedName>
</protein>
<dbReference type="EMBL" id="CM055741">
    <property type="protein sequence ID" value="KAJ8001827.1"/>
    <property type="molecule type" value="Genomic_DNA"/>
</dbReference>